<feature type="domain" description="HTH merR-type" evidence="1">
    <location>
        <begin position="1"/>
        <end position="40"/>
    </location>
</feature>
<feature type="non-terminal residue" evidence="2">
    <location>
        <position position="1"/>
    </location>
</feature>
<protein>
    <recommendedName>
        <fullName evidence="1">HTH merR-type domain-containing protein</fullName>
    </recommendedName>
</protein>
<dbReference type="InterPro" id="IPR000551">
    <property type="entry name" value="MerR-type_HTH_dom"/>
</dbReference>
<comment type="caution">
    <text evidence="2">The sequence shown here is derived from an EMBL/GenBank/DDBJ whole genome shotgun (WGS) entry which is preliminary data.</text>
</comment>
<name>X0X8H4_9ZZZZ</name>
<evidence type="ECO:0000313" key="2">
    <source>
        <dbReference type="EMBL" id="GAG39479.1"/>
    </source>
</evidence>
<evidence type="ECO:0000259" key="1">
    <source>
        <dbReference type="PROSITE" id="PS50937"/>
    </source>
</evidence>
<accession>X0X8H4</accession>
<gene>
    <name evidence="2" type="ORF">S01H1_65745</name>
</gene>
<dbReference type="PROSITE" id="PS50937">
    <property type="entry name" value="HTH_MERR_2"/>
    <property type="match status" value="1"/>
</dbReference>
<dbReference type="AlphaFoldDB" id="X0X8H4"/>
<dbReference type="EMBL" id="BARS01043425">
    <property type="protein sequence ID" value="GAG39479.1"/>
    <property type="molecule type" value="Genomic_DNA"/>
</dbReference>
<sequence>PEKKGKYSFYSFKDIVKLRVLVSLRRKGLSLQKVREGIENLSGMLPDDEPLSRLIIYTDGVDMIVVEKGKYFSAITKQQYFRFDTEQIGAEIIRLQNYYGAFVRQTGPLESGEKVTALPHR</sequence>
<proteinExistence type="predicted"/>
<dbReference type="GO" id="GO:0006355">
    <property type="term" value="P:regulation of DNA-templated transcription"/>
    <property type="evidence" value="ECO:0007669"/>
    <property type="project" value="InterPro"/>
</dbReference>
<organism evidence="2">
    <name type="scientific">marine sediment metagenome</name>
    <dbReference type="NCBI Taxonomy" id="412755"/>
    <lineage>
        <taxon>unclassified sequences</taxon>
        <taxon>metagenomes</taxon>
        <taxon>ecological metagenomes</taxon>
    </lineage>
</organism>
<dbReference type="GO" id="GO:0003677">
    <property type="term" value="F:DNA binding"/>
    <property type="evidence" value="ECO:0007669"/>
    <property type="project" value="InterPro"/>
</dbReference>
<reference evidence="2" key="1">
    <citation type="journal article" date="2014" name="Front. Microbiol.">
        <title>High frequency of phylogenetically diverse reductive dehalogenase-homologous genes in deep subseafloor sedimentary metagenomes.</title>
        <authorList>
            <person name="Kawai M."/>
            <person name="Futagami T."/>
            <person name="Toyoda A."/>
            <person name="Takaki Y."/>
            <person name="Nishi S."/>
            <person name="Hori S."/>
            <person name="Arai W."/>
            <person name="Tsubouchi T."/>
            <person name="Morono Y."/>
            <person name="Uchiyama I."/>
            <person name="Ito T."/>
            <person name="Fujiyama A."/>
            <person name="Inagaki F."/>
            <person name="Takami H."/>
        </authorList>
    </citation>
    <scope>NUCLEOTIDE SEQUENCE</scope>
    <source>
        <strain evidence="2">Expedition CK06-06</strain>
    </source>
</reference>
<dbReference type="Gene3D" id="1.10.1660.10">
    <property type="match status" value="1"/>
</dbReference>